<gene>
    <name evidence="7" type="primary">sbcD</name>
    <name evidence="10" type="ORF">P8192_06315</name>
</gene>
<evidence type="ECO:0000256" key="6">
    <source>
        <dbReference type="ARBA" id="ARBA00022839"/>
    </source>
</evidence>
<evidence type="ECO:0000256" key="2">
    <source>
        <dbReference type="ARBA" id="ARBA00011322"/>
    </source>
</evidence>
<organism evidence="10 11">
    <name type="scientific">Citricoccus muralis</name>
    <dbReference type="NCBI Taxonomy" id="169134"/>
    <lineage>
        <taxon>Bacteria</taxon>
        <taxon>Bacillati</taxon>
        <taxon>Actinomycetota</taxon>
        <taxon>Actinomycetes</taxon>
        <taxon>Micrococcales</taxon>
        <taxon>Micrococcaceae</taxon>
        <taxon>Citricoccus</taxon>
    </lineage>
</organism>
<protein>
    <recommendedName>
        <fullName evidence="3 7">Nuclease SbcCD subunit D</fullName>
    </recommendedName>
</protein>
<dbReference type="CDD" id="cd00840">
    <property type="entry name" value="MPP_Mre11_N"/>
    <property type="match status" value="1"/>
</dbReference>
<evidence type="ECO:0000313" key="11">
    <source>
        <dbReference type="Proteomes" id="UP001219037"/>
    </source>
</evidence>
<dbReference type="Proteomes" id="UP001219037">
    <property type="component" value="Chromosome"/>
</dbReference>
<evidence type="ECO:0000256" key="7">
    <source>
        <dbReference type="RuleBase" id="RU363069"/>
    </source>
</evidence>
<sequence>MRLLHTSDWHLGRSFHGTGMLETQREFIAALIDTIRTEQIDVLLISGDVYDRALPASDAVEVFDDALARIREAGAIVVITSGNHDSATRLGFGGRLMDAAGVHVRTRADTVQDPVSVVIDGVTTLIYGIPYLEPRLISTSWQTPSHHTGVLTEAMTRIRADLEQQQSARGPLTSIVMAHVFAAGASGSDSERAIGAEQMQGGLGQVAASVFDGVDYVALGHLHGRQSITETVRYSGSPLRYSFSEARQAKGGWILTIGTEGIESIDPVQWPVGRALKVLESDIEDLLHNLAYADAEDAWCQITVTDAERPPQAYTRLKQRFPGLLNFILAPRGPRPTVASYAQKLDDAVSDVQMCTDFVEHVRTRPASEAETALLTEALEHGRIQEAEARR</sequence>
<evidence type="ECO:0000259" key="9">
    <source>
        <dbReference type="Pfam" id="PF12320"/>
    </source>
</evidence>
<dbReference type="InterPro" id="IPR026843">
    <property type="entry name" value="SbcD_C"/>
</dbReference>
<dbReference type="SUPFAM" id="SSF56300">
    <property type="entry name" value="Metallo-dependent phosphatases"/>
    <property type="match status" value="1"/>
</dbReference>
<dbReference type="NCBIfam" id="TIGR00619">
    <property type="entry name" value="sbcd"/>
    <property type="match status" value="1"/>
</dbReference>
<evidence type="ECO:0000313" key="10">
    <source>
        <dbReference type="EMBL" id="WFP17714.1"/>
    </source>
</evidence>
<dbReference type="InterPro" id="IPR004843">
    <property type="entry name" value="Calcineurin-like_PHP"/>
</dbReference>
<dbReference type="InterPro" id="IPR050535">
    <property type="entry name" value="DNA_Repair-Maintenance_Comp"/>
</dbReference>
<evidence type="ECO:0000259" key="8">
    <source>
        <dbReference type="Pfam" id="PF00149"/>
    </source>
</evidence>
<dbReference type="EMBL" id="CP121252">
    <property type="protein sequence ID" value="WFP17714.1"/>
    <property type="molecule type" value="Genomic_DNA"/>
</dbReference>
<feature type="domain" description="Calcineurin-like phosphoesterase" evidence="8">
    <location>
        <begin position="1"/>
        <end position="224"/>
    </location>
</feature>
<dbReference type="RefSeq" id="WP_278159416.1">
    <property type="nucleotide sequence ID" value="NZ_CP121252.1"/>
</dbReference>
<name>A0ABY8HA38_9MICC</name>
<keyword evidence="5 7" id="KW-0378">Hydrolase</keyword>
<evidence type="ECO:0000256" key="4">
    <source>
        <dbReference type="ARBA" id="ARBA00022722"/>
    </source>
</evidence>
<dbReference type="GO" id="GO:0004527">
    <property type="term" value="F:exonuclease activity"/>
    <property type="evidence" value="ECO:0007669"/>
    <property type="project" value="UniProtKB-KW"/>
</dbReference>
<dbReference type="PANTHER" id="PTHR30337:SF0">
    <property type="entry name" value="NUCLEASE SBCCD SUBUNIT D"/>
    <property type="match status" value="1"/>
</dbReference>
<dbReference type="Pfam" id="PF12320">
    <property type="entry name" value="SbcD_C"/>
    <property type="match status" value="1"/>
</dbReference>
<accession>A0ABY8HA38</accession>
<feature type="domain" description="Nuclease SbcCD subunit D C-terminal" evidence="9">
    <location>
        <begin position="273"/>
        <end position="325"/>
    </location>
</feature>
<comment type="similarity">
    <text evidence="1 7">Belongs to the SbcD family.</text>
</comment>
<dbReference type="InterPro" id="IPR041796">
    <property type="entry name" value="Mre11_N"/>
</dbReference>
<reference evidence="10 11" key="1">
    <citation type="submission" date="2023-04" db="EMBL/GenBank/DDBJ databases">
        <title>Funneling lignin-derived compounds into biodiesel using alkali-halophilic Citricoccus sp. P2.</title>
        <authorList>
            <person name="Luo C.-B."/>
        </authorList>
    </citation>
    <scope>NUCLEOTIDE SEQUENCE [LARGE SCALE GENOMIC DNA]</scope>
    <source>
        <strain evidence="10 11">P2</strain>
    </source>
</reference>
<keyword evidence="7" id="KW-0233">DNA recombination</keyword>
<keyword evidence="7" id="KW-0235">DNA replication</keyword>
<comment type="function">
    <text evidence="7">SbcCD cleaves DNA hairpin structures. These structures can inhibit DNA replication and are intermediates in certain DNA recombination reactions. The complex acts as a 3'-&gt;5' double strand exonuclease that can open hairpins. It also has a 5' single-strand endonuclease activity.</text>
</comment>
<keyword evidence="11" id="KW-1185">Reference proteome</keyword>
<proteinExistence type="inferred from homology"/>
<keyword evidence="6 7" id="KW-0269">Exonuclease</keyword>
<keyword evidence="4 7" id="KW-0540">Nuclease</keyword>
<dbReference type="Pfam" id="PF00149">
    <property type="entry name" value="Metallophos"/>
    <property type="match status" value="1"/>
</dbReference>
<evidence type="ECO:0000256" key="3">
    <source>
        <dbReference type="ARBA" id="ARBA00013365"/>
    </source>
</evidence>
<dbReference type="InterPro" id="IPR029052">
    <property type="entry name" value="Metallo-depent_PP-like"/>
</dbReference>
<comment type="subunit">
    <text evidence="2 7">Heterodimer of SbcC and SbcD.</text>
</comment>
<dbReference type="Gene3D" id="3.60.21.10">
    <property type="match status" value="1"/>
</dbReference>
<evidence type="ECO:0000256" key="1">
    <source>
        <dbReference type="ARBA" id="ARBA00010555"/>
    </source>
</evidence>
<keyword evidence="7" id="KW-0255">Endonuclease</keyword>
<dbReference type="PANTHER" id="PTHR30337">
    <property type="entry name" value="COMPONENT OF ATP-DEPENDENT DSDNA EXONUCLEASE"/>
    <property type="match status" value="1"/>
</dbReference>
<dbReference type="InterPro" id="IPR004593">
    <property type="entry name" value="SbcD"/>
</dbReference>
<evidence type="ECO:0000256" key="5">
    <source>
        <dbReference type="ARBA" id="ARBA00022801"/>
    </source>
</evidence>